<keyword evidence="7" id="KW-1185">Reference proteome</keyword>
<evidence type="ECO:0000256" key="4">
    <source>
        <dbReference type="SAM" id="MobiDB-lite"/>
    </source>
</evidence>
<evidence type="ECO:0000313" key="6">
    <source>
        <dbReference type="EMBL" id="MBD8062881.1"/>
    </source>
</evidence>
<reference evidence="6 7" key="1">
    <citation type="submission" date="2020-08" db="EMBL/GenBank/DDBJ databases">
        <title>A Genomic Blueprint of the Chicken Gut Microbiome.</title>
        <authorList>
            <person name="Gilroy R."/>
            <person name="Ravi A."/>
            <person name="Getino M."/>
            <person name="Pursley I."/>
            <person name="Horton D.L."/>
            <person name="Alikhan N.-F."/>
            <person name="Baker D."/>
            <person name="Gharbi K."/>
            <person name="Hall N."/>
            <person name="Watson M."/>
            <person name="Adriaenssens E.M."/>
            <person name="Foster-Nyarko E."/>
            <person name="Jarju S."/>
            <person name="Secka A."/>
            <person name="Antonio M."/>
            <person name="Oren A."/>
            <person name="Chaudhuri R."/>
            <person name="La Ragione R.M."/>
            <person name="Hildebrand F."/>
            <person name="Pallen M.J."/>
        </authorList>
    </citation>
    <scope>NUCLEOTIDE SEQUENCE [LARGE SCALE GENOMIC DNA]</scope>
    <source>
        <strain evidence="6 7">Sa1BUA1</strain>
    </source>
</reference>
<dbReference type="PANTHER" id="PTHR42953">
    <property type="entry name" value="HIGH-AFFINITY ZINC UPTAKE SYSTEM PROTEIN ZNUA-RELATED"/>
    <property type="match status" value="1"/>
</dbReference>
<protein>
    <submittedName>
        <fullName evidence="6">Zinc ABC transporter substrate-binding protein</fullName>
    </submittedName>
</protein>
<dbReference type="PROSITE" id="PS51257">
    <property type="entry name" value="PROKAR_LIPOPROTEIN"/>
    <property type="match status" value="1"/>
</dbReference>
<feature type="chain" id="PRO_5047366699" evidence="5">
    <location>
        <begin position="23"/>
        <end position="324"/>
    </location>
</feature>
<feature type="region of interest" description="Disordered" evidence="4">
    <location>
        <begin position="125"/>
        <end position="149"/>
    </location>
</feature>
<dbReference type="Gene3D" id="3.40.50.1980">
    <property type="entry name" value="Nitrogenase molybdenum iron protein domain"/>
    <property type="match status" value="2"/>
</dbReference>
<sequence>MSRSRTLSAVLAVLALSGCAAFQDQDTGAGATAATSAGGTVTVLTGVYPLEYLAKEIGGDRVSVGSLTPPNVDPHTLELSPRTVADMGAAGLVVHVSGFQAAVDDAVAATGVRAFDAAEHTELLPADGHDHGHAHDDDAEHAEEAHDHEGEALDPHLWLDPVRLAEVGTALGEELAQIDPDGASAYRANAERVAAELAELDADITAGLATCERDTIVVAHEAYGYLTDAHGLHQEGLSGIDPETEPSPARLAEIAEVVREHDVDTVFVESLLSPAVSEALAQDLGLRSAVLDPLENQKDTTADYLDVMRANLAALQEALGCTAA</sequence>
<evidence type="ECO:0000256" key="3">
    <source>
        <dbReference type="ARBA" id="ARBA00022729"/>
    </source>
</evidence>
<dbReference type="Pfam" id="PF01297">
    <property type="entry name" value="ZnuA"/>
    <property type="match status" value="1"/>
</dbReference>
<evidence type="ECO:0000256" key="5">
    <source>
        <dbReference type="SAM" id="SignalP"/>
    </source>
</evidence>
<evidence type="ECO:0000313" key="7">
    <source>
        <dbReference type="Proteomes" id="UP000661894"/>
    </source>
</evidence>
<dbReference type="Proteomes" id="UP000661894">
    <property type="component" value="Unassembled WGS sequence"/>
</dbReference>
<accession>A0ABR8Z4L9</accession>
<dbReference type="InterPro" id="IPR050492">
    <property type="entry name" value="Bact_metal-bind_prot9"/>
</dbReference>
<dbReference type="PANTHER" id="PTHR42953:SF3">
    <property type="entry name" value="HIGH-AFFINITY ZINC UPTAKE SYSTEM PROTEIN ZNUA"/>
    <property type="match status" value="1"/>
</dbReference>
<dbReference type="SUPFAM" id="SSF53807">
    <property type="entry name" value="Helical backbone' metal receptor"/>
    <property type="match status" value="1"/>
</dbReference>
<evidence type="ECO:0000256" key="2">
    <source>
        <dbReference type="ARBA" id="ARBA00022448"/>
    </source>
</evidence>
<feature type="signal peptide" evidence="5">
    <location>
        <begin position="1"/>
        <end position="22"/>
    </location>
</feature>
<comment type="similarity">
    <text evidence="1">Belongs to the bacterial solute-binding protein 9 family.</text>
</comment>
<dbReference type="InterPro" id="IPR006127">
    <property type="entry name" value="ZnuA-like"/>
</dbReference>
<dbReference type="RefSeq" id="WP_251839986.1">
    <property type="nucleotide sequence ID" value="NZ_JACSPO010000006.1"/>
</dbReference>
<keyword evidence="2" id="KW-0813">Transport</keyword>
<evidence type="ECO:0000256" key="1">
    <source>
        <dbReference type="ARBA" id="ARBA00011028"/>
    </source>
</evidence>
<dbReference type="EMBL" id="JACSPO010000006">
    <property type="protein sequence ID" value="MBD8062881.1"/>
    <property type="molecule type" value="Genomic_DNA"/>
</dbReference>
<organism evidence="6 7">
    <name type="scientific">Oceanitalea stevensii</name>
    <dbReference type="NCBI Taxonomy" id="2763072"/>
    <lineage>
        <taxon>Bacteria</taxon>
        <taxon>Bacillati</taxon>
        <taxon>Actinomycetota</taxon>
        <taxon>Actinomycetes</taxon>
        <taxon>Micrococcales</taxon>
        <taxon>Bogoriellaceae</taxon>
        <taxon>Georgenia</taxon>
    </lineage>
</organism>
<gene>
    <name evidence="6" type="ORF">H9624_11185</name>
</gene>
<name>A0ABR8Z4L9_9MICO</name>
<proteinExistence type="inferred from homology"/>
<comment type="caution">
    <text evidence="6">The sequence shown here is derived from an EMBL/GenBank/DDBJ whole genome shotgun (WGS) entry which is preliminary data.</text>
</comment>
<keyword evidence="3 5" id="KW-0732">Signal</keyword>